<evidence type="ECO:0000256" key="4">
    <source>
        <dbReference type="ARBA" id="ARBA00023242"/>
    </source>
</evidence>
<dbReference type="OrthoDB" id="1917198at2759"/>
<reference evidence="7 8" key="1">
    <citation type="journal article" date="2014" name="Genome Biol. Evol.">
        <title>The genome of the myxosporean Thelohanellus kitauei shows adaptations to nutrient acquisition within its fish host.</title>
        <authorList>
            <person name="Yang Y."/>
            <person name="Xiong J."/>
            <person name="Zhou Z."/>
            <person name="Huo F."/>
            <person name="Miao W."/>
            <person name="Ran C."/>
            <person name="Liu Y."/>
            <person name="Zhang J."/>
            <person name="Feng J."/>
            <person name="Wang M."/>
            <person name="Wang M."/>
            <person name="Wang L."/>
            <person name="Yao B."/>
        </authorList>
    </citation>
    <scope>NUCLEOTIDE SEQUENCE [LARGE SCALE GENOMIC DNA]</scope>
    <source>
        <strain evidence="7">Wuqing</strain>
    </source>
</reference>
<feature type="compositionally biased region" description="Polar residues" evidence="5">
    <location>
        <begin position="1"/>
        <end position="14"/>
    </location>
</feature>
<evidence type="ECO:0000313" key="7">
    <source>
        <dbReference type="EMBL" id="KII71904.1"/>
    </source>
</evidence>
<evidence type="ECO:0000256" key="3">
    <source>
        <dbReference type="ARBA" id="ARBA00022664"/>
    </source>
</evidence>
<feature type="compositionally biased region" description="Basic residues" evidence="5">
    <location>
        <begin position="324"/>
        <end position="333"/>
    </location>
</feature>
<dbReference type="EMBL" id="JWZT01001597">
    <property type="protein sequence ID" value="KII71904.1"/>
    <property type="molecule type" value="Genomic_DNA"/>
</dbReference>
<accession>A0A0C2J1Z8</accession>
<feature type="compositionally biased region" description="Basic and acidic residues" evidence="5">
    <location>
        <begin position="334"/>
        <end position="366"/>
    </location>
</feature>
<feature type="region of interest" description="Disordered" evidence="5">
    <location>
        <begin position="270"/>
        <end position="291"/>
    </location>
</feature>
<dbReference type="PANTHER" id="PTHR13484">
    <property type="entry name" value="FIP1-LIKE 1 PROTEIN"/>
    <property type="match status" value="1"/>
</dbReference>
<keyword evidence="3" id="KW-0507">mRNA processing</keyword>
<dbReference type="InterPro" id="IPR007854">
    <property type="entry name" value="Fip1_dom"/>
</dbReference>
<comment type="caution">
    <text evidence="7">The sequence shown here is derived from an EMBL/GenBank/DDBJ whole genome shotgun (WGS) entry which is preliminary data.</text>
</comment>
<dbReference type="InterPro" id="IPR051187">
    <property type="entry name" value="Pre-mRNA_3'-end_processing_reg"/>
</dbReference>
<feature type="compositionally biased region" description="Basic and acidic residues" evidence="5">
    <location>
        <begin position="303"/>
        <end position="316"/>
    </location>
</feature>
<name>A0A0C2J1Z8_THEKT</name>
<dbReference type="AlphaFoldDB" id="A0A0C2J1Z8"/>
<feature type="compositionally biased region" description="Basic and acidic residues" evidence="5">
    <location>
        <begin position="375"/>
        <end position="387"/>
    </location>
</feature>
<sequence length="387" mass="43443">MEQTQTGSTTNTCPSGVFQDDYLPFDTFQDNPEIQQTLETKPEEVQDVSTEEEDDDDIRITLSNVTSANNIPEQTATLKAPKPAVVLTPAFTNPLLKPNYLDDAHLVTNYPIFEYDIEKGEKPWKKPGADISDYFNYGFNEETWKIYCEKQRKLRIETASMRRMMGDPQLPVEGMDIDDGTARKDMPCPVGAPVPFALPPGMPLNLPPEMANSIASMVASQLGLPQSFLSQLPPLPALISAGMNPQALFPGFYPSMGIPPTGAPPMCVPPAGIPVTDQPNASLPPSNIPYIPEMSSQKIERVTPEIDKPSTTEDLKVSSPRGVFKSKTKRSSNRIREISRDRDRSRGLSRDRDRDRSRGLSRERMRTRSRRSRSRSKERYNRERRAR</sequence>
<gene>
    <name evidence="7" type="ORF">RF11_00675</name>
</gene>
<comment type="subcellular location">
    <subcellularLocation>
        <location evidence="1">Nucleus</location>
    </subcellularLocation>
</comment>
<dbReference type="PANTHER" id="PTHR13484:SF0">
    <property type="entry name" value="PRE-MRNA 3'-END-PROCESSING FACTOR FIP1"/>
    <property type="match status" value="1"/>
</dbReference>
<proteinExistence type="inferred from homology"/>
<feature type="region of interest" description="Disordered" evidence="5">
    <location>
        <begin position="1"/>
        <end position="28"/>
    </location>
</feature>
<evidence type="ECO:0000256" key="1">
    <source>
        <dbReference type="ARBA" id="ARBA00004123"/>
    </source>
</evidence>
<protein>
    <submittedName>
        <fullName evidence="7">Pre-mRNA 3'-end-processing factor FIP1</fullName>
    </submittedName>
</protein>
<dbReference type="GO" id="GO:0006397">
    <property type="term" value="P:mRNA processing"/>
    <property type="evidence" value="ECO:0007669"/>
    <property type="project" value="UniProtKB-KW"/>
</dbReference>
<evidence type="ECO:0000313" key="8">
    <source>
        <dbReference type="Proteomes" id="UP000031668"/>
    </source>
</evidence>
<evidence type="ECO:0000256" key="5">
    <source>
        <dbReference type="SAM" id="MobiDB-lite"/>
    </source>
</evidence>
<dbReference type="Proteomes" id="UP000031668">
    <property type="component" value="Unassembled WGS sequence"/>
</dbReference>
<dbReference type="GO" id="GO:0005847">
    <property type="term" value="C:mRNA cleavage and polyadenylation specificity factor complex"/>
    <property type="evidence" value="ECO:0007669"/>
    <property type="project" value="TreeGrafter"/>
</dbReference>
<evidence type="ECO:0000259" key="6">
    <source>
        <dbReference type="Pfam" id="PF05182"/>
    </source>
</evidence>
<organism evidence="7 8">
    <name type="scientific">Thelohanellus kitauei</name>
    <name type="common">Myxosporean</name>
    <dbReference type="NCBI Taxonomy" id="669202"/>
    <lineage>
        <taxon>Eukaryota</taxon>
        <taxon>Metazoa</taxon>
        <taxon>Cnidaria</taxon>
        <taxon>Myxozoa</taxon>
        <taxon>Myxosporea</taxon>
        <taxon>Bivalvulida</taxon>
        <taxon>Platysporina</taxon>
        <taxon>Myxobolidae</taxon>
        <taxon>Thelohanellus</taxon>
    </lineage>
</organism>
<feature type="region of interest" description="Disordered" evidence="5">
    <location>
        <begin position="303"/>
        <end position="387"/>
    </location>
</feature>
<comment type="similarity">
    <text evidence="2">Belongs to the FIP1 family.</text>
</comment>
<evidence type="ECO:0000256" key="2">
    <source>
        <dbReference type="ARBA" id="ARBA00007459"/>
    </source>
</evidence>
<keyword evidence="8" id="KW-1185">Reference proteome</keyword>
<keyword evidence="4" id="KW-0539">Nucleus</keyword>
<dbReference type="Pfam" id="PF05182">
    <property type="entry name" value="Fip1"/>
    <property type="match status" value="1"/>
</dbReference>
<feature type="domain" description="Pre-mRNA polyadenylation factor Fip1" evidence="6">
    <location>
        <begin position="115"/>
        <end position="155"/>
    </location>
</feature>